<gene>
    <name evidence="4" type="ORF">ACFQRL_03885</name>
</gene>
<feature type="domain" description="Anti-sigma K factor RskA C-terminal" evidence="3">
    <location>
        <begin position="116"/>
        <end position="253"/>
    </location>
</feature>
<sequence length="260" mass="26053">MNEQEFAELAAGHALHALGADDEVRYAAALAAHPEWGSPADAETAALLAEGTPAVAPPPAVRAALLAQIAQAPQDAGAAAADAGAQAADAVAQAGRQEPPREASPVAPRRWRRRLFALAASVVLIVAAGWGALAIADLVRTPAQLTALEQIEAAPDAQTASAPLAGGGTIAAHWSESLGEAVIVGEGLPEIESDQTFELWWVRDGAAISAGTFDADDGAAVAPLEGGMQPGDTIAVTVEQHGGSPTGQPTSDPIAAIATS</sequence>
<dbReference type="InterPro" id="IPR018764">
    <property type="entry name" value="RskA_C"/>
</dbReference>
<feature type="region of interest" description="Disordered" evidence="1">
    <location>
        <begin position="241"/>
        <end position="260"/>
    </location>
</feature>
<name>A0ABW2HDW5_9MICO</name>
<proteinExistence type="predicted"/>
<keyword evidence="2" id="KW-1133">Transmembrane helix</keyword>
<comment type="caution">
    <text evidence="4">The sequence shown here is derived from an EMBL/GenBank/DDBJ whole genome shotgun (WGS) entry which is preliminary data.</text>
</comment>
<evidence type="ECO:0000256" key="2">
    <source>
        <dbReference type="SAM" id="Phobius"/>
    </source>
</evidence>
<feature type="transmembrane region" description="Helical" evidence="2">
    <location>
        <begin position="115"/>
        <end position="136"/>
    </location>
</feature>
<organism evidence="4 5">
    <name type="scientific">Microbacterium fluvii</name>
    <dbReference type="NCBI Taxonomy" id="415215"/>
    <lineage>
        <taxon>Bacteria</taxon>
        <taxon>Bacillati</taxon>
        <taxon>Actinomycetota</taxon>
        <taxon>Actinomycetes</taxon>
        <taxon>Micrococcales</taxon>
        <taxon>Microbacteriaceae</taxon>
        <taxon>Microbacterium</taxon>
    </lineage>
</organism>
<protein>
    <submittedName>
        <fullName evidence="4">Anti-sigma factor</fullName>
    </submittedName>
</protein>
<keyword evidence="2" id="KW-0812">Transmembrane</keyword>
<reference evidence="5" key="1">
    <citation type="journal article" date="2019" name="Int. J. Syst. Evol. Microbiol.">
        <title>The Global Catalogue of Microorganisms (GCM) 10K type strain sequencing project: providing services to taxonomists for standard genome sequencing and annotation.</title>
        <authorList>
            <consortium name="The Broad Institute Genomics Platform"/>
            <consortium name="The Broad Institute Genome Sequencing Center for Infectious Disease"/>
            <person name="Wu L."/>
            <person name="Ma J."/>
        </authorList>
    </citation>
    <scope>NUCLEOTIDE SEQUENCE [LARGE SCALE GENOMIC DNA]</scope>
    <source>
        <strain evidence="5">CGMCC 1.15772</strain>
    </source>
</reference>
<evidence type="ECO:0000313" key="5">
    <source>
        <dbReference type="Proteomes" id="UP001596507"/>
    </source>
</evidence>
<dbReference type="EMBL" id="JBHTBE010000001">
    <property type="protein sequence ID" value="MFC7268098.1"/>
    <property type="molecule type" value="Genomic_DNA"/>
</dbReference>
<evidence type="ECO:0000259" key="3">
    <source>
        <dbReference type="Pfam" id="PF10099"/>
    </source>
</evidence>
<accession>A0ABW2HDW5</accession>
<dbReference type="Pfam" id="PF10099">
    <property type="entry name" value="RskA_C"/>
    <property type="match status" value="1"/>
</dbReference>
<dbReference type="Proteomes" id="UP001596507">
    <property type="component" value="Unassembled WGS sequence"/>
</dbReference>
<evidence type="ECO:0000256" key="1">
    <source>
        <dbReference type="SAM" id="MobiDB-lite"/>
    </source>
</evidence>
<keyword evidence="5" id="KW-1185">Reference proteome</keyword>
<dbReference type="RefSeq" id="WP_262873016.1">
    <property type="nucleotide sequence ID" value="NZ_BAABKW010000005.1"/>
</dbReference>
<evidence type="ECO:0000313" key="4">
    <source>
        <dbReference type="EMBL" id="MFC7268098.1"/>
    </source>
</evidence>
<dbReference type="PANTHER" id="PTHR37461">
    <property type="entry name" value="ANTI-SIGMA-K FACTOR RSKA"/>
    <property type="match status" value="1"/>
</dbReference>
<dbReference type="PANTHER" id="PTHR37461:SF1">
    <property type="entry name" value="ANTI-SIGMA-K FACTOR RSKA"/>
    <property type="match status" value="1"/>
</dbReference>
<keyword evidence="2" id="KW-0472">Membrane</keyword>
<dbReference type="InterPro" id="IPR051474">
    <property type="entry name" value="Anti-sigma-K/W_factor"/>
</dbReference>